<dbReference type="RefSeq" id="WP_186918129.1">
    <property type="nucleotide sequence ID" value="NZ_JACOPQ010000001.1"/>
</dbReference>
<evidence type="ECO:0000256" key="2">
    <source>
        <dbReference type="ARBA" id="ARBA00022840"/>
    </source>
</evidence>
<reference evidence="4" key="1">
    <citation type="submission" date="2020-08" db="EMBL/GenBank/DDBJ databases">
        <title>Genome public.</title>
        <authorList>
            <person name="Liu C."/>
            <person name="Sun Q."/>
        </authorList>
    </citation>
    <scope>NUCLEOTIDE SEQUENCE</scope>
    <source>
        <strain evidence="4">NSJ-52</strain>
    </source>
</reference>
<dbReference type="InterPro" id="IPR017871">
    <property type="entry name" value="ABC_transporter-like_CS"/>
</dbReference>
<dbReference type="InterPro" id="IPR003593">
    <property type="entry name" value="AAA+_ATPase"/>
</dbReference>
<dbReference type="SUPFAM" id="SSF52540">
    <property type="entry name" value="P-loop containing nucleoside triphosphate hydrolases"/>
    <property type="match status" value="1"/>
</dbReference>
<dbReference type="PROSITE" id="PS50893">
    <property type="entry name" value="ABC_TRANSPORTER_2"/>
    <property type="match status" value="1"/>
</dbReference>
<dbReference type="Gene3D" id="3.40.50.300">
    <property type="entry name" value="P-loop containing nucleotide triphosphate hydrolases"/>
    <property type="match status" value="1"/>
</dbReference>
<name>A0A8J6MAV0_9FIRM</name>
<dbReference type="PROSITE" id="PS51257">
    <property type="entry name" value="PROKAR_LIPOPROTEIN"/>
    <property type="match status" value="1"/>
</dbReference>
<accession>A0A8J6MAV0</accession>
<dbReference type="PANTHER" id="PTHR43514:SF1">
    <property type="entry name" value="SULFATE_THIOSULFATE IMPORT ATP-BINDING PROTEIN CYSA"/>
    <property type="match status" value="1"/>
</dbReference>
<dbReference type="InterPro" id="IPR050334">
    <property type="entry name" value="Molybdenum_import_ModC"/>
</dbReference>
<evidence type="ECO:0000256" key="1">
    <source>
        <dbReference type="ARBA" id="ARBA00022741"/>
    </source>
</evidence>
<dbReference type="GO" id="GO:0016887">
    <property type="term" value="F:ATP hydrolysis activity"/>
    <property type="evidence" value="ECO:0007669"/>
    <property type="project" value="InterPro"/>
</dbReference>
<evidence type="ECO:0000313" key="4">
    <source>
        <dbReference type="EMBL" id="MBC5735441.1"/>
    </source>
</evidence>
<keyword evidence="5" id="KW-1185">Reference proteome</keyword>
<organism evidence="4 5">
    <name type="scientific">Lawsonibacter faecis</name>
    <dbReference type="NCBI Taxonomy" id="2763052"/>
    <lineage>
        <taxon>Bacteria</taxon>
        <taxon>Bacillati</taxon>
        <taxon>Bacillota</taxon>
        <taxon>Clostridia</taxon>
        <taxon>Eubacteriales</taxon>
        <taxon>Oscillospiraceae</taxon>
        <taxon>Lawsonibacter</taxon>
    </lineage>
</organism>
<dbReference type="InterPro" id="IPR003439">
    <property type="entry name" value="ABC_transporter-like_ATP-bd"/>
</dbReference>
<dbReference type="PROSITE" id="PS00211">
    <property type="entry name" value="ABC_TRANSPORTER_1"/>
    <property type="match status" value="1"/>
</dbReference>
<dbReference type="PANTHER" id="PTHR43514">
    <property type="entry name" value="ABC TRANSPORTER I FAMILY MEMBER 10"/>
    <property type="match status" value="1"/>
</dbReference>
<feature type="domain" description="ABC transporter" evidence="3">
    <location>
        <begin position="1"/>
        <end position="232"/>
    </location>
</feature>
<evidence type="ECO:0000259" key="3">
    <source>
        <dbReference type="PROSITE" id="PS50893"/>
    </source>
</evidence>
<dbReference type="GO" id="GO:0005524">
    <property type="term" value="F:ATP binding"/>
    <property type="evidence" value="ECO:0007669"/>
    <property type="project" value="UniProtKB-KW"/>
</dbReference>
<keyword evidence="1" id="KW-0547">Nucleotide-binding</keyword>
<dbReference type="SMART" id="SM00382">
    <property type="entry name" value="AAA"/>
    <property type="match status" value="1"/>
</dbReference>
<protein>
    <submittedName>
        <fullName evidence="4">ATP-binding cassette domain-containing protein</fullName>
    </submittedName>
</protein>
<dbReference type="AlphaFoldDB" id="A0A8J6MAV0"/>
<sequence>MLEVDIRKDFGKFKLNVSFSADRGITGLLGASGCGKSMTLKCVAGIVTPDAGRIVLDGRVLFDSGKRVDLSPQERRVGYLFQNYALFPNMTVAQNIAAGVRGRDRARREAMVADMVKSFYLEDLERKYPRQLSGGQQQRVALARILASEPHALLLDEPFSALDSYLRWQVELELGELLSPFPGPVLFVTHSRDEVYRMCENVCVLDHGRSQPEQDVHTLFDSPATVSSCLLTGCKNLSRAVPGPDGRVACTDWGVSLDPGRDIPEGTTHVGVRSHYLRPVEAPGENTIPCTVERVIDDVFSTVVLLSTPGGGEGYSRLRLELPKEAWAALSSRDSLCLQIRPEDLLLLKD</sequence>
<dbReference type="EMBL" id="JACOPQ010000001">
    <property type="protein sequence ID" value="MBC5735441.1"/>
    <property type="molecule type" value="Genomic_DNA"/>
</dbReference>
<dbReference type="InterPro" id="IPR027417">
    <property type="entry name" value="P-loop_NTPase"/>
</dbReference>
<dbReference type="Pfam" id="PF00005">
    <property type="entry name" value="ABC_tran"/>
    <property type="match status" value="1"/>
</dbReference>
<proteinExistence type="predicted"/>
<gene>
    <name evidence="4" type="ORF">H8S62_00265</name>
</gene>
<evidence type="ECO:0000313" key="5">
    <source>
        <dbReference type="Proteomes" id="UP000607645"/>
    </source>
</evidence>
<dbReference type="Proteomes" id="UP000607645">
    <property type="component" value="Unassembled WGS sequence"/>
</dbReference>
<comment type="caution">
    <text evidence="4">The sequence shown here is derived from an EMBL/GenBank/DDBJ whole genome shotgun (WGS) entry which is preliminary data.</text>
</comment>
<keyword evidence="2 4" id="KW-0067">ATP-binding</keyword>